<dbReference type="PANTHER" id="PTHR37971:SF1">
    <property type="entry name" value="ANTIBACTERIAL FACTOR-RELATED PEPTIDE 1-RELATED"/>
    <property type="match status" value="1"/>
</dbReference>
<organism evidence="1 2">
    <name type="scientific">Pristionchus pacificus</name>
    <name type="common">Parasitic nematode worm</name>
    <dbReference type="NCBI Taxonomy" id="54126"/>
    <lineage>
        <taxon>Eukaryota</taxon>
        <taxon>Metazoa</taxon>
        <taxon>Ecdysozoa</taxon>
        <taxon>Nematoda</taxon>
        <taxon>Chromadorea</taxon>
        <taxon>Rhabditida</taxon>
        <taxon>Rhabditina</taxon>
        <taxon>Diplogasteromorpha</taxon>
        <taxon>Diplogasteroidea</taxon>
        <taxon>Neodiplogasteridae</taxon>
        <taxon>Pristionchus</taxon>
    </lineage>
</organism>
<dbReference type="AlphaFoldDB" id="A0A2A6CJG1"/>
<sequence length="200" mass="22250">MCAVRKEKIVKEEKLILNTIAMVCFIRETPPNQSSIRVYLIFIQVLLTFNDLFTDGLFKPIPLFSVEYSRLQTELALSLAKGSQSRTELASSLAKGSLNNLVVSAISMELADHFFIAKSFENIFVFCQDIIFIIATFLNIIALLCLARECPPHQSAIRVYLIIIQVLLLVNDVYIDASASTSQCPYFPSPQAIATGYCAG</sequence>
<keyword evidence="2" id="KW-1185">Reference proteome</keyword>
<reference evidence="2" key="1">
    <citation type="journal article" date="2008" name="Nat. Genet.">
        <title>The Pristionchus pacificus genome provides a unique perspective on nematode lifestyle and parasitism.</title>
        <authorList>
            <person name="Dieterich C."/>
            <person name="Clifton S.W."/>
            <person name="Schuster L.N."/>
            <person name="Chinwalla A."/>
            <person name="Delehaunty K."/>
            <person name="Dinkelacker I."/>
            <person name="Fulton L."/>
            <person name="Fulton R."/>
            <person name="Godfrey J."/>
            <person name="Minx P."/>
            <person name="Mitreva M."/>
            <person name="Roeseler W."/>
            <person name="Tian H."/>
            <person name="Witte H."/>
            <person name="Yang S.P."/>
            <person name="Wilson R.K."/>
            <person name="Sommer R.J."/>
        </authorList>
    </citation>
    <scope>NUCLEOTIDE SEQUENCE [LARGE SCALE GENOMIC DNA]</scope>
    <source>
        <strain evidence="2">PS312</strain>
    </source>
</reference>
<dbReference type="EnsemblMetazoa" id="PPA41039.1">
    <property type="protein sequence ID" value="PPA41039.1"/>
    <property type="gene ID" value="WBGene00279408"/>
</dbReference>
<evidence type="ECO:0000313" key="2">
    <source>
        <dbReference type="Proteomes" id="UP000005239"/>
    </source>
</evidence>
<dbReference type="PANTHER" id="PTHR37971">
    <property type="entry name" value="ANTIBACTERIAL FACTOR-RELATED PEPTIDE 1-RELATED"/>
    <property type="match status" value="1"/>
</dbReference>
<dbReference type="InterPro" id="IPR031770">
    <property type="entry name" value="Abf-1/2"/>
</dbReference>
<accession>A0A2A6CJG1</accession>
<protein>
    <submittedName>
        <fullName evidence="1">G protein-coupled receptor</fullName>
    </submittedName>
</protein>
<proteinExistence type="predicted"/>
<name>A0A2A6CJG1_PRIPA</name>
<dbReference type="GO" id="GO:0098542">
    <property type="term" value="P:defense response to other organism"/>
    <property type="evidence" value="ECO:0007669"/>
    <property type="project" value="InterPro"/>
</dbReference>
<dbReference type="Proteomes" id="UP000005239">
    <property type="component" value="Unassembled WGS sequence"/>
</dbReference>
<accession>A0A8R1YYH1</accession>
<reference evidence="1" key="2">
    <citation type="submission" date="2022-06" db="UniProtKB">
        <authorList>
            <consortium name="EnsemblMetazoa"/>
        </authorList>
    </citation>
    <scope>IDENTIFICATION</scope>
    <source>
        <strain evidence="1">PS312</strain>
    </source>
</reference>
<evidence type="ECO:0000313" key="1">
    <source>
        <dbReference type="EnsemblMetazoa" id="PPA41039.1"/>
    </source>
</evidence>
<gene>
    <name evidence="1" type="primary">WBGene00279408</name>
</gene>